<feature type="transmembrane region" description="Helical" evidence="5">
    <location>
        <begin position="336"/>
        <end position="354"/>
    </location>
</feature>
<dbReference type="InterPro" id="IPR051533">
    <property type="entry name" value="WaaL-like"/>
</dbReference>
<protein>
    <submittedName>
        <fullName evidence="7">Lipid A core-O-antigen ligase</fullName>
    </submittedName>
</protein>
<accession>A0A420VGX0</accession>
<feature type="transmembrane region" description="Helical" evidence="5">
    <location>
        <begin position="360"/>
        <end position="379"/>
    </location>
</feature>
<keyword evidence="8" id="KW-1185">Reference proteome</keyword>
<dbReference type="GO" id="GO:0016874">
    <property type="term" value="F:ligase activity"/>
    <property type="evidence" value="ECO:0007669"/>
    <property type="project" value="UniProtKB-KW"/>
</dbReference>
<feature type="transmembrane region" description="Helical" evidence="5">
    <location>
        <begin position="71"/>
        <end position="89"/>
    </location>
</feature>
<name>A0A420VGX0_9BACI</name>
<proteinExistence type="predicted"/>
<keyword evidence="7" id="KW-0436">Ligase</keyword>
<dbReference type="EMBL" id="AZRV01000012">
    <property type="protein sequence ID" value="RKO62835.1"/>
    <property type="molecule type" value="Genomic_DNA"/>
</dbReference>
<feature type="transmembrane region" description="Helical" evidence="5">
    <location>
        <begin position="131"/>
        <end position="149"/>
    </location>
</feature>
<dbReference type="PANTHER" id="PTHR37422:SF13">
    <property type="entry name" value="LIPOPOLYSACCHARIDE BIOSYNTHESIS PROTEIN PA4999-RELATED"/>
    <property type="match status" value="1"/>
</dbReference>
<evidence type="ECO:0000313" key="7">
    <source>
        <dbReference type="EMBL" id="RKO62835.1"/>
    </source>
</evidence>
<feature type="transmembrane region" description="Helical" evidence="5">
    <location>
        <begin position="95"/>
        <end position="119"/>
    </location>
</feature>
<gene>
    <name evidence="7" type="ORF">Cdeb_00565</name>
</gene>
<evidence type="ECO:0000256" key="3">
    <source>
        <dbReference type="ARBA" id="ARBA00022989"/>
    </source>
</evidence>
<dbReference type="RefSeq" id="WP_120667558.1">
    <property type="nucleotide sequence ID" value="NZ_AZRV01000012.1"/>
</dbReference>
<dbReference type="PANTHER" id="PTHR37422">
    <property type="entry name" value="TEICHURONIC ACID BIOSYNTHESIS PROTEIN TUAE"/>
    <property type="match status" value="1"/>
</dbReference>
<sequence>MNMIIRKTSILNMLLYLIVILSFFSYEYWIYNNVYQLAILLIFSLGVILLIVGLTDKVIEYKFIHKTRKNLMIYLLGILLLLSTLYSSIKFGSMTVTNLLSVIIMMMNFFIFFLFIPILIGGDLEKKINKLILLITIFSIIGIIIYLKGSFLGYSANYQRSSSIFFDPNYFGTICVVGFILSIYKKGIYKLFSILNLMALVFTGSRGAMLSLLIVIVIFYFYKKNFNIKTILAFLFLGIFIFYFLFFLYRIDFFRIYQGSNSRFFLWSISFELIKNEPIFGYGYGSVDELLRAQGAINGSSHNAYLDFIMMYGIPSFLIYLMIILKTLYQGIKNKVPRYIIMSILVLLINANTISINFGGLGATSLLLTLFLGICISYNSSFTKS</sequence>
<keyword evidence="3 5" id="KW-1133">Transmembrane helix</keyword>
<feature type="transmembrane region" description="Helical" evidence="5">
    <location>
        <begin position="228"/>
        <end position="252"/>
    </location>
</feature>
<evidence type="ECO:0000256" key="4">
    <source>
        <dbReference type="ARBA" id="ARBA00023136"/>
    </source>
</evidence>
<feature type="transmembrane region" description="Helical" evidence="5">
    <location>
        <begin position="12"/>
        <end position="31"/>
    </location>
</feature>
<organism evidence="7 8">
    <name type="scientific">Caldibacillus debilis GB1</name>
    <dbReference type="NCBI Taxonomy" id="1339248"/>
    <lineage>
        <taxon>Bacteria</taxon>
        <taxon>Bacillati</taxon>
        <taxon>Bacillota</taxon>
        <taxon>Bacilli</taxon>
        <taxon>Bacillales</taxon>
        <taxon>Bacillaceae</taxon>
        <taxon>Caldibacillus</taxon>
    </lineage>
</organism>
<feature type="domain" description="O-antigen ligase-related" evidence="6">
    <location>
        <begin position="192"/>
        <end position="321"/>
    </location>
</feature>
<feature type="transmembrane region" description="Helical" evidence="5">
    <location>
        <begin position="304"/>
        <end position="324"/>
    </location>
</feature>
<keyword evidence="4 5" id="KW-0472">Membrane</keyword>
<dbReference type="InterPro" id="IPR007016">
    <property type="entry name" value="O-antigen_ligase-rel_domated"/>
</dbReference>
<keyword evidence="2 5" id="KW-0812">Transmembrane</keyword>
<dbReference type="GO" id="GO:0016020">
    <property type="term" value="C:membrane"/>
    <property type="evidence" value="ECO:0007669"/>
    <property type="project" value="UniProtKB-SubCell"/>
</dbReference>
<feature type="transmembrane region" description="Helical" evidence="5">
    <location>
        <begin position="37"/>
        <end position="59"/>
    </location>
</feature>
<reference evidence="7 8" key="1">
    <citation type="submission" date="2013-12" db="EMBL/GenBank/DDBJ databases">
        <title>Genome and proteome characterization of Caldibacillus debilis GB1 derived from a cellulolytic aero-tolerant co-culture.</title>
        <authorList>
            <person name="Wushke S.T."/>
            <person name="Zhang X."/>
            <person name="Fristensky B."/>
            <person name="Wilkins J.A."/>
            <person name="Levin D.B."/>
            <person name="Sparling R."/>
        </authorList>
    </citation>
    <scope>NUCLEOTIDE SEQUENCE [LARGE SCALE GENOMIC DNA]</scope>
    <source>
        <strain evidence="7 8">GB1</strain>
    </source>
</reference>
<comment type="caution">
    <text evidence="7">The sequence shown here is derived from an EMBL/GenBank/DDBJ whole genome shotgun (WGS) entry which is preliminary data.</text>
</comment>
<feature type="transmembrane region" description="Helical" evidence="5">
    <location>
        <begin position="169"/>
        <end position="185"/>
    </location>
</feature>
<evidence type="ECO:0000313" key="8">
    <source>
        <dbReference type="Proteomes" id="UP000286235"/>
    </source>
</evidence>
<comment type="subcellular location">
    <subcellularLocation>
        <location evidence="1">Membrane</location>
        <topology evidence="1">Multi-pass membrane protein</topology>
    </subcellularLocation>
</comment>
<dbReference type="Proteomes" id="UP000286235">
    <property type="component" value="Unassembled WGS sequence"/>
</dbReference>
<evidence type="ECO:0000256" key="5">
    <source>
        <dbReference type="SAM" id="Phobius"/>
    </source>
</evidence>
<dbReference type="AlphaFoldDB" id="A0A420VGX0"/>
<evidence type="ECO:0000259" key="6">
    <source>
        <dbReference type="Pfam" id="PF04932"/>
    </source>
</evidence>
<feature type="transmembrane region" description="Helical" evidence="5">
    <location>
        <begin position="197"/>
        <end position="222"/>
    </location>
</feature>
<dbReference type="Pfam" id="PF04932">
    <property type="entry name" value="Wzy_C"/>
    <property type="match status" value="1"/>
</dbReference>
<evidence type="ECO:0000256" key="2">
    <source>
        <dbReference type="ARBA" id="ARBA00022692"/>
    </source>
</evidence>
<evidence type="ECO:0000256" key="1">
    <source>
        <dbReference type="ARBA" id="ARBA00004141"/>
    </source>
</evidence>